<dbReference type="Proteomes" id="UP001335720">
    <property type="component" value="Chromosome"/>
</dbReference>
<dbReference type="PANTHER" id="PTHR30576">
    <property type="entry name" value="COLANIC BIOSYNTHESIS UDP-GLUCOSE LIPID CARRIER TRANSFERASE"/>
    <property type="match status" value="1"/>
</dbReference>
<dbReference type="GO" id="GO:0016780">
    <property type="term" value="F:phosphotransferase activity, for other substituted phosphate groups"/>
    <property type="evidence" value="ECO:0007669"/>
    <property type="project" value="TreeGrafter"/>
</dbReference>
<dbReference type="PANTHER" id="PTHR30576:SF0">
    <property type="entry name" value="UNDECAPRENYL-PHOSPHATE N-ACETYLGALACTOSAMINYL 1-PHOSPHATE TRANSFERASE-RELATED"/>
    <property type="match status" value="1"/>
</dbReference>
<organism evidence="4">
    <name type="scientific">Candidatus Paraimprobicoccus trichonymphae</name>
    <dbReference type="NCBI Taxonomy" id="3033793"/>
    <lineage>
        <taxon>Bacteria</taxon>
        <taxon>Bacillati</taxon>
        <taxon>Bacillota</taxon>
        <taxon>Clostridia</taxon>
        <taxon>Candidatus Paraimprobicoccus</taxon>
    </lineage>
</organism>
<feature type="transmembrane region" description="Helical" evidence="2">
    <location>
        <begin position="37"/>
        <end position="61"/>
    </location>
</feature>
<sequence>MILKNWDELPDQFKNQEVLYYYNILKNKKINLIIKRLFDIFCSGISIIVFLPVFFVIYLIIKLDSPKEKVIFKQERITQYKKTFKILKFRTMKTNSEKIQITCYNDPRITKIGKFLRKYKLDEIPQIFNIFSGNMTFVGTRPEVEKYINYYTNEMLATLLLPAGATSEASLEFQHEEKNLKKTENINLENLYLNDILPEKMKINLKYIKKMNFFYDVKIILKSFIVFKYGK</sequence>
<reference evidence="4" key="1">
    <citation type="journal article" date="2023" name="ISME J.">
        <title>Emergence of putative energy parasites within Clostridia revealed by genome analysis of a novel endosymbiotic clade.</title>
        <authorList>
            <person name="Takahashi K."/>
            <person name="Kuwahara H."/>
            <person name="Horikawa Y."/>
            <person name="Izawa K."/>
            <person name="Kato D."/>
            <person name="Inagaki T."/>
            <person name="Yuki M."/>
            <person name="Ohkuma M."/>
            <person name="Hongoh Y."/>
        </authorList>
    </citation>
    <scope>NUCLEOTIDE SEQUENCE</scope>
    <source>
        <strain evidence="4">RsTa-C01</strain>
    </source>
</reference>
<evidence type="ECO:0000313" key="4">
    <source>
        <dbReference type="EMBL" id="BED92442.1"/>
    </source>
</evidence>
<evidence type="ECO:0000256" key="1">
    <source>
        <dbReference type="ARBA" id="ARBA00006464"/>
    </source>
</evidence>
<evidence type="ECO:0000259" key="3">
    <source>
        <dbReference type="Pfam" id="PF02397"/>
    </source>
</evidence>
<dbReference type="EMBL" id="AP027925">
    <property type="protein sequence ID" value="BED92442.1"/>
    <property type="molecule type" value="Genomic_DNA"/>
</dbReference>
<evidence type="ECO:0000256" key="2">
    <source>
        <dbReference type="SAM" id="Phobius"/>
    </source>
</evidence>
<accession>A0AA48KZ14</accession>
<dbReference type="AlphaFoldDB" id="A0AA48KZ14"/>
<protein>
    <submittedName>
        <fullName evidence="4">Sugar transferase</fullName>
    </submittedName>
</protein>
<name>A0AA48KZ14_9FIRM</name>
<proteinExistence type="inferred from homology"/>
<keyword evidence="2" id="KW-0472">Membrane</keyword>
<keyword evidence="2" id="KW-1133">Transmembrane helix</keyword>
<keyword evidence="4" id="KW-0808">Transferase</keyword>
<feature type="domain" description="Bacterial sugar transferase" evidence="3">
    <location>
        <begin position="35"/>
        <end position="226"/>
    </location>
</feature>
<keyword evidence="2" id="KW-0812">Transmembrane</keyword>
<comment type="similarity">
    <text evidence="1">Belongs to the bacterial sugar transferase family.</text>
</comment>
<dbReference type="InterPro" id="IPR003362">
    <property type="entry name" value="Bact_transf"/>
</dbReference>
<dbReference type="KEGG" id="ptrh:RsTaC01_0170"/>
<gene>
    <name evidence="4" type="ORF">RsTaC01_0170</name>
</gene>
<dbReference type="Pfam" id="PF02397">
    <property type="entry name" value="Bac_transf"/>
    <property type="match status" value="1"/>
</dbReference>